<sequence length="182" mass="20185">MAHSRSLETMPPTLAGRHQSAPLSPVTADEDLAFNALLVPNRSLSGAGFRTVMAIVISVNLINALIYFVVGAWPVVIFCGIDIVIVWLAFRLSYAQGRRHERLILTDDALWVIRVLPSGHETRWKLTPAFVRIDIARPIEHDSQLCLRECGKTLVIGSFLAPKERGEVAEALERVLAPRRLA</sequence>
<dbReference type="EMBL" id="CP002156">
    <property type="protein sequence ID" value="ADM09006.1"/>
    <property type="molecule type" value="Genomic_DNA"/>
</dbReference>
<dbReference type="eggNOG" id="COG5488">
    <property type="taxonomic scope" value="Bacteria"/>
</dbReference>
<keyword evidence="2" id="KW-0472">Membrane</keyword>
<reference evidence="3 4" key="2">
    <citation type="journal article" date="2011" name="J. Bacteriol.">
        <title>Complete genome sequence of strain HTCC2503T of Parvularcula bermudensis, the type species of the order "Parvularculales" in the class Alphaproteobacteria.</title>
        <authorList>
            <person name="Oh H.M."/>
            <person name="Kang I."/>
            <person name="Vergin K.L."/>
            <person name="Kang D."/>
            <person name="Rhee K.H."/>
            <person name="Giovannoni S.J."/>
            <person name="Cho J.C."/>
        </authorList>
    </citation>
    <scope>NUCLEOTIDE SEQUENCE [LARGE SCALE GENOMIC DNA]</scope>
    <source>
        <strain evidence="4">ATCC BAA-594 / HTCC2503 / KCTC 12087</strain>
    </source>
</reference>
<evidence type="ECO:0000256" key="1">
    <source>
        <dbReference type="SAM" id="MobiDB-lite"/>
    </source>
</evidence>
<keyword evidence="4" id="KW-1185">Reference proteome</keyword>
<feature type="transmembrane region" description="Helical" evidence="2">
    <location>
        <begin position="75"/>
        <end position="94"/>
    </location>
</feature>
<keyword evidence="2" id="KW-1133">Transmembrane helix</keyword>
<dbReference type="InterPro" id="IPR019253">
    <property type="entry name" value="DUF2244_TM"/>
</dbReference>
<dbReference type="RefSeq" id="WP_013299980.1">
    <property type="nucleotide sequence ID" value="NC_014414.1"/>
</dbReference>
<reference evidence="4" key="1">
    <citation type="submission" date="2010-08" db="EMBL/GenBank/DDBJ databases">
        <title>Genome sequence of Parvularcula bermudensis HTCC2503.</title>
        <authorList>
            <person name="Kang D.-M."/>
            <person name="Oh H.-M."/>
            <person name="Cho J.-C."/>
        </authorList>
    </citation>
    <scope>NUCLEOTIDE SEQUENCE [LARGE SCALE GENOMIC DNA]</scope>
    <source>
        <strain evidence="4">ATCC BAA-594 / HTCC2503 / KCTC 12087</strain>
    </source>
</reference>
<gene>
    <name evidence="3" type="ordered locus">PB2503_04657</name>
</gene>
<feature type="transmembrane region" description="Helical" evidence="2">
    <location>
        <begin position="47"/>
        <end position="69"/>
    </location>
</feature>
<dbReference type="AlphaFoldDB" id="E0TF88"/>
<evidence type="ECO:0000256" key="2">
    <source>
        <dbReference type="SAM" id="Phobius"/>
    </source>
</evidence>
<proteinExistence type="predicted"/>
<dbReference type="OrthoDB" id="9808190at2"/>
<organism evidence="3 4">
    <name type="scientific">Parvularcula bermudensis (strain ATCC BAA-594 / HTCC2503 / KCTC 12087)</name>
    <dbReference type="NCBI Taxonomy" id="314260"/>
    <lineage>
        <taxon>Bacteria</taxon>
        <taxon>Pseudomonadati</taxon>
        <taxon>Pseudomonadota</taxon>
        <taxon>Alphaproteobacteria</taxon>
        <taxon>Parvularculales</taxon>
        <taxon>Parvularculaceae</taxon>
        <taxon>Parvularcula</taxon>
    </lineage>
</organism>
<feature type="region of interest" description="Disordered" evidence="1">
    <location>
        <begin position="1"/>
        <end position="22"/>
    </location>
</feature>
<dbReference type="InterPro" id="IPR016990">
    <property type="entry name" value="UCP032162_TM"/>
</dbReference>
<dbReference type="KEGG" id="pbr:PB2503_04657"/>
<evidence type="ECO:0008006" key="5">
    <source>
        <dbReference type="Google" id="ProtNLM"/>
    </source>
</evidence>
<dbReference type="Proteomes" id="UP000001302">
    <property type="component" value="Chromosome"/>
</dbReference>
<accession>E0TF88</accession>
<name>E0TF88_PARBH</name>
<evidence type="ECO:0000313" key="3">
    <source>
        <dbReference type="EMBL" id="ADM09006.1"/>
    </source>
</evidence>
<evidence type="ECO:0000313" key="4">
    <source>
        <dbReference type="Proteomes" id="UP000001302"/>
    </source>
</evidence>
<dbReference type="Pfam" id="PF10003">
    <property type="entry name" value="DUF2244"/>
    <property type="match status" value="1"/>
</dbReference>
<dbReference type="HOGENOM" id="CLU_096000_1_0_5"/>
<dbReference type="STRING" id="314260.PB2503_04657"/>
<protein>
    <recommendedName>
        <fullName evidence="5">DUF2244 domain-containing protein</fullName>
    </recommendedName>
</protein>
<keyword evidence="2" id="KW-0812">Transmembrane</keyword>
<dbReference type="PIRSF" id="PIRSF032162">
    <property type="entry name" value="UCP032162_imp"/>
    <property type="match status" value="1"/>
</dbReference>